<keyword evidence="4" id="KW-0474">Menaquinone biosynthesis</keyword>
<evidence type="ECO:0000256" key="4">
    <source>
        <dbReference type="HAMAP-Rule" id="MF_00470"/>
    </source>
</evidence>
<dbReference type="InterPro" id="IPR036849">
    <property type="entry name" value="Enolase-like_C_sf"/>
</dbReference>
<feature type="active site" description="Proton acceptor" evidence="4">
    <location>
        <position position="274"/>
    </location>
</feature>
<dbReference type="EMBL" id="JBHTBL010000005">
    <property type="protein sequence ID" value="MFC7324295.1"/>
    <property type="molecule type" value="Genomic_DNA"/>
</dbReference>
<organism evidence="7 8">
    <name type="scientific">Halorubrum rutilum</name>
    <dbReference type="NCBI Taxonomy" id="1364933"/>
    <lineage>
        <taxon>Archaea</taxon>
        <taxon>Methanobacteriati</taxon>
        <taxon>Methanobacteriota</taxon>
        <taxon>Stenosarchaea group</taxon>
        <taxon>Halobacteria</taxon>
        <taxon>Halobacteriales</taxon>
        <taxon>Haloferacaceae</taxon>
        <taxon>Halorubrum</taxon>
    </lineage>
</organism>
<comment type="function">
    <text evidence="4">Converts 2-succinyl-6-hydroxy-2,4-cyclohexadiene-1-carboxylate (SHCHC) to 2-succinylbenzoate (OSB).</text>
</comment>
<reference evidence="7 8" key="1">
    <citation type="journal article" date="2019" name="Int. J. Syst. Evol. Microbiol.">
        <title>The Global Catalogue of Microorganisms (GCM) 10K type strain sequencing project: providing services to taxonomists for standard genome sequencing and annotation.</title>
        <authorList>
            <consortium name="The Broad Institute Genomics Platform"/>
            <consortium name="The Broad Institute Genome Sequencing Center for Infectious Disease"/>
            <person name="Wu L."/>
            <person name="Ma J."/>
        </authorList>
    </citation>
    <scope>NUCLEOTIDE SEQUENCE [LARGE SCALE GENOMIC DNA]</scope>
    <source>
        <strain evidence="7 8">CGMCC 1.12554</strain>
    </source>
</reference>
<evidence type="ECO:0000256" key="2">
    <source>
        <dbReference type="ARBA" id="ARBA00022842"/>
    </source>
</evidence>
<feature type="domain" description="Mandelate racemase/muconate lactonizing enzyme C-terminal" evidence="6">
    <location>
        <begin position="136"/>
        <end position="233"/>
    </location>
</feature>
<evidence type="ECO:0000259" key="6">
    <source>
        <dbReference type="SMART" id="SM00922"/>
    </source>
</evidence>
<feature type="binding site" evidence="4">
    <location>
        <position position="251"/>
    </location>
    <ligand>
        <name>Mg(2+)</name>
        <dbReference type="ChEBI" id="CHEBI:18420"/>
    </ligand>
</feature>
<accession>A0ABD6AK78</accession>
<dbReference type="InterPro" id="IPR010196">
    <property type="entry name" value="OSB_synthase_MenC1"/>
</dbReference>
<evidence type="ECO:0000313" key="8">
    <source>
        <dbReference type="Proteomes" id="UP001596545"/>
    </source>
</evidence>
<comment type="cofactor">
    <cofactor evidence="4">
        <name>a divalent metal cation</name>
        <dbReference type="ChEBI" id="CHEBI:60240"/>
    </cofactor>
</comment>
<dbReference type="SMART" id="SM00922">
    <property type="entry name" value="MR_MLE"/>
    <property type="match status" value="1"/>
</dbReference>
<dbReference type="PROSITE" id="PS00909">
    <property type="entry name" value="MR_MLE_2"/>
    <property type="match status" value="1"/>
</dbReference>
<dbReference type="Proteomes" id="UP001596545">
    <property type="component" value="Unassembled WGS sequence"/>
</dbReference>
<comment type="pathway">
    <text evidence="4">Quinol/quinone metabolism; menaquinone biosynthesis.</text>
</comment>
<feature type="compositionally biased region" description="Basic and acidic residues" evidence="5">
    <location>
        <begin position="227"/>
        <end position="236"/>
    </location>
</feature>
<dbReference type="PANTHER" id="PTHR48073">
    <property type="entry name" value="O-SUCCINYLBENZOATE SYNTHASE-RELATED"/>
    <property type="match status" value="1"/>
</dbReference>
<dbReference type="SFLD" id="SFLDF00009">
    <property type="entry name" value="o-succinylbenzoate_synthase"/>
    <property type="match status" value="1"/>
</dbReference>
<evidence type="ECO:0000256" key="1">
    <source>
        <dbReference type="ARBA" id="ARBA00022723"/>
    </source>
</evidence>
<dbReference type="InterPro" id="IPR013342">
    <property type="entry name" value="Mandelate_racemase_C"/>
</dbReference>
<keyword evidence="1 4" id="KW-0479">Metal-binding</keyword>
<dbReference type="SUPFAM" id="SSF51604">
    <property type="entry name" value="Enolase C-terminal domain-like"/>
    <property type="match status" value="1"/>
</dbReference>
<dbReference type="PANTHER" id="PTHR48073:SF2">
    <property type="entry name" value="O-SUCCINYLBENZOATE SYNTHASE"/>
    <property type="match status" value="1"/>
</dbReference>
<comment type="catalytic activity">
    <reaction evidence="4">
        <text>(1R,6R)-6-hydroxy-2-succinyl-cyclohexa-2,4-diene-1-carboxylate = 2-succinylbenzoate + H2O</text>
        <dbReference type="Rhea" id="RHEA:10196"/>
        <dbReference type="ChEBI" id="CHEBI:15377"/>
        <dbReference type="ChEBI" id="CHEBI:18325"/>
        <dbReference type="ChEBI" id="CHEBI:58689"/>
        <dbReference type="EC" id="4.2.1.113"/>
    </reaction>
</comment>
<dbReference type="InterPro" id="IPR018110">
    <property type="entry name" value="Mandel_Rmase/mucon_lact_enz_CS"/>
</dbReference>
<feature type="binding site" evidence="4">
    <location>
        <position position="186"/>
    </location>
    <ligand>
        <name>Mg(2+)</name>
        <dbReference type="ChEBI" id="CHEBI:18420"/>
    </ligand>
</feature>
<keyword evidence="3 4" id="KW-0456">Lyase</keyword>
<dbReference type="AlphaFoldDB" id="A0ABD6AK78"/>
<evidence type="ECO:0000313" key="7">
    <source>
        <dbReference type="EMBL" id="MFC7324295.1"/>
    </source>
</evidence>
<sequence>MRLRPFSVGLTRPLGTARGEITEREGFVVGVGTEDGVPAPGVGEAAPLPGWTESPSACESALRGVGTDDGGLRPDALDRIDPGETPAARHGLALALADAAARGEGRSLAAHLSAARDLPTPAASVPVNATVGDGDPEATAAAVERAVDDGFDCVKVKVGARSLDADVERLRAVREAVGDGVALRADANGAWDRATAGAAVDRLAPLDLAYVEQPLPADDLDGSAALREGRGDRDRDADDEDGGSAVPIALDESLARRDLDTVLAADAADVVVLKPMALGGPDRVLAAAKRARAAGVEPVITTTIDAVVARTAAVHVAAAVPDVAPCGLATASLLADDLAPDPCPVADGEASVPNGPGLAGDAFDGLF</sequence>
<gene>
    <name evidence="4" type="primary">menC</name>
    <name evidence="7" type="ORF">ACFQMF_06840</name>
</gene>
<protein>
    <recommendedName>
        <fullName evidence="4">o-succinylbenzoate synthase</fullName>
        <shortName evidence="4">OSB synthase</shortName>
        <shortName evidence="4">OSBS</shortName>
        <ecNumber evidence="4">4.2.1.113</ecNumber>
    </recommendedName>
    <alternativeName>
        <fullName evidence="4">4-(2'-carboxyphenyl)-4-oxybutyric acid synthase</fullName>
    </alternativeName>
    <alternativeName>
        <fullName evidence="4">o-succinylbenzoic acid synthase</fullName>
    </alternativeName>
</protein>
<dbReference type="Gene3D" id="3.20.20.120">
    <property type="entry name" value="Enolase-like C-terminal domain"/>
    <property type="match status" value="1"/>
</dbReference>
<name>A0ABD6AK78_9EURY</name>
<dbReference type="InterPro" id="IPR029065">
    <property type="entry name" value="Enolase_C-like"/>
</dbReference>
<proteinExistence type="inferred from homology"/>
<dbReference type="GO" id="GO:0000287">
    <property type="term" value="F:magnesium ion binding"/>
    <property type="evidence" value="ECO:0007669"/>
    <property type="project" value="UniProtKB-UniRule"/>
</dbReference>
<feature type="region of interest" description="Disordered" evidence="5">
    <location>
        <begin position="54"/>
        <end position="73"/>
    </location>
</feature>
<feature type="region of interest" description="Disordered" evidence="5">
    <location>
        <begin position="219"/>
        <end position="245"/>
    </location>
</feature>
<evidence type="ECO:0000256" key="5">
    <source>
        <dbReference type="SAM" id="MobiDB-lite"/>
    </source>
</evidence>
<feature type="binding site" evidence="4">
    <location>
        <position position="212"/>
    </location>
    <ligand>
        <name>Mg(2+)</name>
        <dbReference type="ChEBI" id="CHEBI:18420"/>
    </ligand>
</feature>
<dbReference type="SFLD" id="SFLDS00001">
    <property type="entry name" value="Enolase"/>
    <property type="match status" value="1"/>
</dbReference>
<dbReference type="Pfam" id="PF13378">
    <property type="entry name" value="MR_MLE_C"/>
    <property type="match status" value="1"/>
</dbReference>
<dbReference type="SFLD" id="SFLDG00180">
    <property type="entry name" value="muconate_cycloisomerase"/>
    <property type="match status" value="1"/>
</dbReference>
<dbReference type="Gene3D" id="3.30.390.10">
    <property type="entry name" value="Enolase-like, N-terminal domain"/>
    <property type="match status" value="1"/>
</dbReference>
<keyword evidence="8" id="KW-1185">Reference proteome</keyword>
<evidence type="ECO:0000256" key="3">
    <source>
        <dbReference type="ARBA" id="ARBA00023239"/>
    </source>
</evidence>
<comment type="pathway">
    <text evidence="4">Quinol/quinone metabolism; 1,4-dihydroxy-2-naphthoate biosynthesis; 1,4-dihydroxy-2-naphthoate from chorismate: step 4/7.</text>
</comment>
<comment type="similarity">
    <text evidence="4">Belongs to the mandelate racemase/muconate lactonizing enzyme family. MenC type 1 subfamily.</text>
</comment>
<dbReference type="GO" id="GO:0043748">
    <property type="term" value="F:O-succinylbenzoate synthase activity"/>
    <property type="evidence" value="ECO:0007669"/>
    <property type="project" value="UniProtKB-EC"/>
</dbReference>
<dbReference type="HAMAP" id="MF_00470">
    <property type="entry name" value="MenC_1"/>
    <property type="match status" value="1"/>
</dbReference>
<comment type="caution">
    <text evidence="7">The sequence shown here is derived from an EMBL/GenBank/DDBJ whole genome shotgun (WGS) entry which is preliminary data.</text>
</comment>
<dbReference type="SUPFAM" id="SSF54826">
    <property type="entry name" value="Enolase N-terminal domain-like"/>
    <property type="match status" value="1"/>
</dbReference>
<dbReference type="EC" id="4.2.1.113" evidence="4"/>
<dbReference type="RefSeq" id="WP_256409392.1">
    <property type="nucleotide sequence ID" value="NZ_JANHDN010000005.1"/>
</dbReference>
<keyword evidence="2 4" id="KW-0460">Magnesium</keyword>
<dbReference type="CDD" id="cd03320">
    <property type="entry name" value="OSBS"/>
    <property type="match status" value="1"/>
</dbReference>
<dbReference type="GO" id="GO:0009234">
    <property type="term" value="P:menaquinone biosynthetic process"/>
    <property type="evidence" value="ECO:0007669"/>
    <property type="project" value="UniProtKB-UniRule"/>
</dbReference>
<dbReference type="InterPro" id="IPR029017">
    <property type="entry name" value="Enolase-like_N"/>
</dbReference>
<feature type="active site" description="Proton donor" evidence="4">
    <location>
        <position position="157"/>
    </location>
</feature>